<evidence type="ECO:0000313" key="2">
    <source>
        <dbReference type="EMBL" id="ASV75296.1"/>
    </source>
</evidence>
<dbReference type="GO" id="GO:0009982">
    <property type="term" value="F:pseudouridine synthase activity"/>
    <property type="evidence" value="ECO:0007669"/>
    <property type="project" value="InterPro"/>
</dbReference>
<name>A0A286RH87_9BACT</name>
<dbReference type="KEGG" id="ttf:THTE_2694"/>
<dbReference type="GO" id="GO:0140098">
    <property type="term" value="F:catalytic activity, acting on RNA"/>
    <property type="evidence" value="ECO:0007669"/>
    <property type="project" value="UniProtKB-ARBA"/>
</dbReference>
<gene>
    <name evidence="2" type="ORF">THTE_2694</name>
</gene>
<dbReference type="InterPro" id="IPR006145">
    <property type="entry name" value="PsdUridine_synth_RsuA/RluA"/>
</dbReference>
<dbReference type="SUPFAM" id="SSF55120">
    <property type="entry name" value="Pseudouridine synthase"/>
    <property type="match status" value="1"/>
</dbReference>
<keyword evidence="3" id="KW-1185">Reference proteome</keyword>
<sequence length="251" mass="28486">MVQWMPTVSSSHFVRTTFIRMKLEPTILYEDRHVLVVNKPAGWVTMGLPEGQETLLTWLKRMIKERDSKPGNVFLGIVSRLDTPVTGAVLLAKTSKAAARLAEQFRQRTVSKIYWAIVEGKWPKPEGTLLHWIKHDPRFRRVHITHAKDPDAEEAVLSYRLLEASPQCSLLELAPQTGRKHQIRIQLSSCGHPILGDRKYGAKNLFPTGIALHAKQITFLHPVEKTPKTVEAPLPPYWRSIALKVLSADRT</sequence>
<proteinExistence type="predicted"/>
<dbReference type="InterPro" id="IPR050188">
    <property type="entry name" value="RluA_PseudoU_synthase"/>
</dbReference>
<dbReference type="AlphaFoldDB" id="A0A286RH87"/>
<dbReference type="GO" id="GO:0001522">
    <property type="term" value="P:pseudouridine synthesis"/>
    <property type="evidence" value="ECO:0007669"/>
    <property type="project" value="InterPro"/>
</dbReference>
<dbReference type="CDD" id="cd02869">
    <property type="entry name" value="PseudoU_synth_RluA_like"/>
    <property type="match status" value="1"/>
</dbReference>
<dbReference type="GO" id="GO:0003723">
    <property type="term" value="F:RNA binding"/>
    <property type="evidence" value="ECO:0007669"/>
    <property type="project" value="InterPro"/>
</dbReference>
<accession>A0A286RH87</accession>
<dbReference type="InterPro" id="IPR020103">
    <property type="entry name" value="PsdUridine_synth_cat_dom_sf"/>
</dbReference>
<dbReference type="EMBL" id="CP018477">
    <property type="protein sequence ID" value="ASV75296.1"/>
    <property type="molecule type" value="Genomic_DNA"/>
</dbReference>
<evidence type="ECO:0000259" key="1">
    <source>
        <dbReference type="Pfam" id="PF00849"/>
    </source>
</evidence>
<evidence type="ECO:0000313" key="3">
    <source>
        <dbReference type="Proteomes" id="UP000215086"/>
    </source>
</evidence>
<reference evidence="2 3" key="1">
    <citation type="journal article" name="Front. Microbiol.">
        <title>Sugar Metabolism of the First Thermophilic Planctomycete Thermogutta terrifontis: Comparative Genomic and Transcriptomic Approaches.</title>
        <authorList>
            <person name="Elcheninov A.G."/>
            <person name="Menzel P."/>
            <person name="Gudbergsdottir S.R."/>
            <person name="Slesarev A.I."/>
            <person name="Kadnikov V.V."/>
            <person name="Krogh A."/>
            <person name="Bonch-Osmolovskaya E.A."/>
            <person name="Peng X."/>
            <person name="Kublanov I.V."/>
        </authorList>
    </citation>
    <scope>NUCLEOTIDE SEQUENCE [LARGE SCALE GENOMIC DNA]</scope>
    <source>
        <strain evidence="2 3">R1</strain>
    </source>
</reference>
<dbReference type="GO" id="GO:0006396">
    <property type="term" value="P:RNA processing"/>
    <property type="evidence" value="ECO:0007669"/>
    <property type="project" value="UniProtKB-ARBA"/>
</dbReference>
<feature type="domain" description="Pseudouridine synthase RsuA/RluA-like" evidence="1">
    <location>
        <begin position="33"/>
        <end position="189"/>
    </location>
</feature>
<dbReference type="Proteomes" id="UP000215086">
    <property type="component" value="Chromosome"/>
</dbReference>
<organism evidence="2 3">
    <name type="scientific">Thermogutta terrifontis</name>
    <dbReference type="NCBI Taxonomy" id="1331910"/>
    <lineage>
        <taxon>Bacteria</taxon>
        <taxon>Pseudomonadati</taxon>
        <taxon>Planctomycetota</taxon>
        <taxon>Planctomycetia</taxon>
        <taxon>Pirellulales</taxon>
        <taxon>Thermoguttaceae</taxon>
        <taxon>Thermogutta</taxon>
    </lineage>
</organism>
<dbReference type="PANTHER" id="PTHR21600">
    <property type="entry name" value="MITOCHONDRIAL RNA PSEUDOURIDINE SYNTHASE"/>
    <property type="match status" value="1"/>
</dbReference>
<dbReference type="Gene3D" id="3.30.2350.10">
    <property type="entry name" value="Pseudouridine synthase"/>
    <property type="match status" value="1"/>
</dbReference>
<protein>
    <submittedName>
        <fullName evidence="2">tRNA pseudouridine synthase C, group TruC1-like protein</fullName>
    </submittedName>
</protein>
<dbReference type="Pfam" id="PF00849">
    <property type="entry name" value="PseudoU_synth_2"/>
    <property type="match status" value="1"/>
</dbReference>
<dbReference type="RefSeq" id="WP_207651694.1">
    <property type="nucleotide sequence ID" value="NZ_CP018477.1"/>
</dbReference>